<evidence type="ECO:0000313" key="2">
    <source>
        <dbReference type="EMBL" id="OLQ03338.1"/>
    </source>
</evidence>
<dbReference type="OrthoDB" id="442427at2759"/>
<evidence type="ECO:0000313" key="3">
    <source>
        <dbReference type="Proteomes" id="UP000186817"/>
    </source>
</evidence>
<gene>
    <name evidence="2" type="ORF">AK812_SmicGene13686</name>
</gene>
<name>A0A1Q9E7D8_SYMMI</name>
<protein>
    <submittedName>
        <fullName evidence="2">Uncharacterized protein</fullName>
    </submittedName>
</protein>
<comment type="caution">
    <text evidence="2">The sequence shown here is derived from an EMBL/GenBank/DDBJ whole genome shotgun (WGS) entry which is preliminary data.</text>
</comment>
<feature type="region of interest" description="Disordered" evidence="1">
    <location>
        <begin position="113"/>
        <end position="138"/>
    </location>
</feature>
<evidence type="ECO:0000256" key="1">
    <source>
        <dbReference type="SAM" id="MobiDB-lite"/>
    </source>
</evidence>
<dbReference type="EMBL" id="LSRX01000238">
    <property type="protein sequence ID" value="OLQ03338.1"/>
    <property type="molecule type" value="Genomic_DNA"/>
</dbReference>
<sequence>MLPSYLLEAKEPIRSKQVEDVMAAQGPIVEFRQSLSKVQRRWAAERVFGDRCNVPHARDVSSFLEKHQETLEIDVYAILPHALDVVPVTVVDTSLDSCLELVFPEVRSAADSADFGQDCSSRSYTGDDAQENKDSPAPWSDWIATDLRPGGAAFSAWPGEGDIVRIVDRTLAEAVTGPAAIGEIRKEMRRGEAKVAGLEARLLGLAEDSSSEGRIWRASMASKVDSLESAMQAKWAELQESFDQNLEVAKELIAEAKVHKGLYKRRAQRADLDAELQDAPEFQRRLNIQDNDLKRSREKSSQAGGSYACMYWYMYAGKDAGMDGSTDRRRDVYSFVKEQSNAKVVRTSWVSELRQLSELGHVGNHSKASSLMPNNGCRA</sequence>
<dbReference type="Proteomes" id="UP000186817">
    <property type="component" value="Unassembled WGS sequence"/>
</dbReference>
<accession>A0A1Q9E7D8</accession>
<dbReference type="AlphaFoldDB" id="A0A1Q9E7D8"/>
<reference evidence="2 3" key="1">
    <citation type="submission" date="2016-02" db="EMBL/GenBank/DDBJ databases">
        <title>Genome analysis of coral dinoflagellate symbionts highlights evolutionary adaptations to a symbiotic lifestyle.</title>
        <authorList>
            <person name="Aranda M."/>
            <person name="Li Y."/>
            <person name="Liew Y.J."/>
            <person name="Baumgarten S."/>
            <person name="Simakov O."/>
            <person name="Wilson M."/>
            <person name="Piel J."/>
            <person name="Ashoor H."/>
            <person name="Bougouffa S."/>
            <person name="Bajic V.B."/>
            <person name="Ryu T."/>
            <person name="Ravasi T."/>
            <person name="Bayer T."/>
            <person name="Micklem G."/>
            <person name="Kim H."/>
            <person name="Bhak J."/>
            <person name="Lajeunesse T.C."/>
            <person name="Voolstra C.R."/>
        </authorList>
    </citation>
    <scope>NUCLEOTIDE SEQUENCE [LARGE SCALE GENOMIC DNA]</scope>
    <source>
        <strain evidence="2 3">CCMP2467</strain>
    </source>
</reference>
<organism evidence="2 3">
    <name type="scientific">Symbiodinium microadriaticum</name>
    <name type="common">Dinoflagellate</name>
    <name type="synonym">Zooxanthella microadriatica</name>
    <dbReference type="NCBI Taxonomy" id="2951"/>
    <lineage>
        <taxon>Eukaryota</taxon>
        <taxon>Sar</taxon>
        <taxon>Alveolata</taxon>
        <taxon>Dinophyceae</taxon>
        <taxon>Suessiales</taxon>
        <taxon>Symbiodiniaceae</taxon>
        <taxon>Symbiodinium</taxon>
    </lineage>
</organism>
<keyword evidence="3" id="KW-1185">Reference proteome</keyword>
<proteinExistence type="predicted"/>